<keyword evidence="2" id="KW-0808">Transferase</keyword>
<organism evidence="2 3">
    <name type="scientific">Trypanosoma rangeli</name>
    <dbReference type="NCBI Taxonomy" id="5698"/>
    <lineage>
        <taxon>Eukaryota</taxon>
        <taxon>Discoba</taxon>
        <taxon>Euglenozoa</taxon>
        <taxon>Kinetoplastea</taxon>
        <taxon>Metakinetoplastina</taxon>
        <taxon>Trypanosomatida</taxon>
        <taxon>Trypanosomatidae</taxon>
        <taxon>Trypanosoma</taxon>
        <taxon>Herpetosoma</taxon>
    </lineage>
</organism>
<gene>
    <name evidence="2" type="ORF">TraAM80_07623</name>
</gene>
<keyword evidence="2" id="KW-0418">Kinase</keyword>
<dbReference type="RefSeq" id="XP_029235769.1">
    <property type="nucleotide sequence ID" value="XM_029384405.1"/>
</dbReference>
<comment type="caution">
    <text evidence="2">The sequence shown here is derived from an EMBL/GenBank/DDBJ whole genome shotgun (WGS) entry which is preliminary data.</text>
</comment>
<accession>A0A422N4Q8</accession>
<evidence type="ECO:0000313" key="2">
    <source>
        <dbReference type="EMBL" id="RNF00444.1"/>
    </source>
</evidence>
<name>A0A422N4Q8_TRYRA</name>
<protein>
    <submittedName>
        <fullName evidence="2">Protein kinase domain</fullName>
    </submittedName>
</protein>
<keyword evidence="3" id="KW-1185">Reference proteome</keyword>
<feature type="region of interest" description="Disordered" evidence="1">
    <location>
        <begin position="1"/>
        <end position="32"/>
    </location>
</feature>
<reference evidence="2 3" key="1">
    <citation type="journal article" date="2018" name="BMC Genomics">
        <title>Genomic comparison of Trypanosoma conorhini and Trypanosoma rangeli to Trypanosoma cruzi strains of high and low virulence.</title>
        <authorList>
            <person name="Bradwell K.R."/>
            <person name="Koparde V.N."/>
            <person name="Matveyev A.V."/>
            <person name="Serrano M.G."/>
            <person name="Alves J.M."/>
            <person name="Parikh H."/>
            <person name="Huang B."/>
            <person name="Lee V."/>
            <person name="Espinosa-Alvarez O."/>
            <person name="Ortiz P.A."/>
            <person name="Costa-Martins A.G."/>
            <person name="Teixeira M.M."/>
            <person name="Buck G.A."/>
        </authorList>
    </citation>
    <scope>NUCLEOTIDE SEQUENCE [LARGE SCALE GENOMIC DNA]</scope>
    <source>
        <strain evidence="2 3">AM80</strain>
    </source>
</reference>
<dbReference type="GO" id="GO:0016301">
    <property type="term" value="F:kinase activity"/>
    <property type="evidence" value="ECO:0007669"/>
    <property type="project" value="UniProtKB-KW"/>
</dbReference>
<dbReference type="EMBL" id="MKGL01000325">
    <property type="protein sequence ID" value="RNF00444.1"/>
    <property type="molecule type" value="Genomic_DNA"/>
</dbReference>
<evidence type="ECO:0000313" key="3">
    <source>
        <dbReference type="Proteomes" id="UP000283634"/>
    </source>
</evidence>
<evidence type="ECO:0000256" key="1">
    <source>
        <dbReference type="SAM" id="MobiDB-lite"/>
    </source>
</evidence>
<sequence length="151" mass="15617">MENSAGSNASGSSNQPAGNTKEDGGQLGQAGFQRCCTESRQGFATSASSGVLPGAGGVQRLTPSPAALICGESDGNRIPCNTVYPNFTAASTVRETKDGKRLLADDAVSFTWRDSIPEGQQPPAKGERRGGKTEVWTSTSMGQLGKHMPPS</sequence>
<dbReference type="GeneID" id="40331556"/>
<dbReference type="Proteomes" id="UP000283634">
    <property type="component" value="Unassembled WGS sequence"/>
</dbReference>
<dbReference type="AlphaFoldDB" id="A0A422N4Q8"/>
<feature type="region of interest" description="Disordered" evidence="1">
    <location>
        <begin position="114"/>
        <end position="151"/>
    </location>
</feature>
<feature type="compositionally biased region" description="Low complexity" evidence="1">
    <location>
        <begin position="1"/>
        <end position="19"/>
    </location>
</feature>
<proteinExistence type="predicted"/>